<dbReference type="AlphaFoldDB" id="A0A4Y2RTW0"/>
<accession>A0A4Y2RTW0</accession>
<organism evidence="2 3">
    <name type="scientific">Araneus ventricosus</name>
    <name type="common">Orbweaver spider</name>
    <name type="synonym">Epeira ventricosa</name>
    <dbReference type="NCBI Taxonomy" id="182803"/>
    <lineage>
        <taxon>Eukaryota</taxon>
        <taxon>Metazoa</taxon>
        <taxon>Ecdysozoa</taxon>
        <taxon>Arthropoda</taxon>
        <taxon>Chelicerata</taxon>
        <taxon>Arachnida</taxon>
        <taxon>Araneae</taxon>
        <taxon>Araneomorphae</taxon>
        <taxon>Entelegynae</taxon>
        <taxon>Araneoidea</taxon>
        <taxon>Araneidae</taxon>
        <taxon>Araneus</taxon>
    </lineage>
</organism>
<protein>
    <submittedName>
        <fullName evidence="2">Uncharacterized protein</fullName>
    </submittedName>
</protein>
<evidence type="ECO:0000313" key="3">
    <source>
        <dbReference type="Proteomes" id="UP000499080"/>
    </source>
</evidence>
<feature type="compositionally biased region" description="Basic and acidic residues" evidence="1">
    <location>
        <begin position="20"/>
        <end position="34"/>
    </location>
</feature>
<feature type="compositionally biased region" description="Polar residues" evidence="1">
    <location>
        <begin position="110"/>
        <end position="124"/>
    </location>
</feature>
<feature type="compositionally biased region" description="Basic and acidic residues" evidence="1">
    <location>
        <begin position="95"/>
        <end position="109"/>
    </location>
</feature>
<keyword evidence="3" id="KW-1185">Reference proteome</keyword>
<name>A0A4Y2RTW0_ARAVE</name>
<sequence>MEKGERTHQNHRKGGGNHPNQEKGDPLDNQEKVANHNGENPPRTHDGKGARSTDKLTSESQQTIVNQRPEHREPGKGGELPRVIWVRTNSLQTMERNEPTSRPWEERSTTSHQKVATIVNQETSNHGRRERTHADHGVKKPTPNHGKGNETTSKPWGRRDPIDQPLKKGANHINQEPTATMGKEGTPCEPVG</sequence>
<dbReference type="EMBL" id="BGPR01018436">
    <property type="protein sequence ID" value="GBN79161.1"/>
    <property type="molecule type" value="Genomic_DNA"/>
</dbReference>
<reference evidence="2 3" key="1">
    <citation type="journal article" date="2019" name="Sci. Rep.">
        <title>Orb-weaving spider Araneus ventricosus genome elucidates the spidroin gene catalogue.</title>
        <authorList>
            <person name="Kono N."/>
            <person name="Nakamura H."/>
            <person name="Ohtoshi R."/>
            <person name="Moran D.A.P."/>
            <person name="Shinohara A."/>
            <person name="Yoshida Y."/>
            <person name="Fujiwara M."/>
            <person name="Mori M."/>
            <person name="Tomita M."/>
            <person name="Arakawa K."/>
        </authorList>
    </citation>
    <scope>NUCLEOTIDE SEQUENCE [LARGE SCALE GENOMIC DNA]</scope>
</reference>
<dbReference type="Proteomes" id="UP000499080">
    <property type="component" value="Unassembled WGS sequence"/>
</dbReference>
<feature type="region of interest" description="Disordered" evidence="1">
    <location>
        <begin position="1"/>
        <end position="192"/>
    </location>
</feature>
<comment type="caution">
    <text evidence="2">The sequence shown here is derived from an EMBL/GenBank/DDBJ whole genome shotgun (WGS) entry which is preliminary data.</text>
</comment>
<feature type="compositionally biased region" description="Basic and acidic residues" evidence="1">
    <location>
        <begin position="42"/>
        <end position="57"/>
    </location>
</feature>
<evidence type="ECO:0000256" key="1">
    <source>
        <dbReference type="SAM" id="MobiDB-lite"/>
    </source>
</evidence>
<feature type="compositionally biased region" description="Basic and acidic residues" evidence="1">
    <location>
        <begin position="157"/>
        <end position="166"/>
    </location>
</feature>
<evidence type="ECO:0000313" key="2">
    <source>
        <dbReference type="EMBL" id="GBN79161.1"/>
    </source>
</evidence>
<proteinExistence type="predicted"/>
<gene>
    <name evidence="2" type="ORF">AVEN_7735_1</name>
</gene>